<gene>
    <name evidence="2" type="ORF">DFL_009724</name>
</gene>
<keyword evidence="3" id="KW-1185">Reference proteome</keyword>
<dbReference type="GeneID" id="93592035"/>
<accession>A0A436ZSG5</accession>
<evidence type="ECO:0000313" key="3">
    <source>
        <dbReference type="Proteomes" id="UP000283090"/>
    </source>
</evidence>
<evidence type="ECO:0000313" key="2">
    <source>
        <dbReference type="EMBL" id="RVD81877.1"/>
    </source>
</evidence>
<dbReference type="GO" id="GO:0008237">
    <property type="term" value="F:metallopeptidase activity"/>
    <property type="evidence" value="ECO:0007669"/>
    <property type="project" value="InterPro"/>
</dbReference>
<dbReference type="EMBL" id="SAEB01000012">
    <property type="protein sequence ID" value="RVD81877.1"/>
    <property type="molecule type" value="Genomic_DNA"/>
</dbReference>
<name>A0A436ZSG5_ARTFL</name>
<organism evidence="2 3">
    <name type="scientific">Arthrobotrys flagrans</name>
    <name type="common">Nematode-trapping fungus</name>
    <name type="synonym">Trichothecium flagrans</name>
    <dbReference type="NCBI Taxonomy" id="97331"/>
    <lineage>
        <taxon>Eukaryota</taxon>
        <taxon>Fungi</taxon>
        <taxon>Dikarya</taxon>
        <taxon>Ascomycota</taxon>
        <taxon>Pezizomycotina</taxon>
        <taxon>Orbiliomycetes</taxon>
        <taxon>Orbiliales</taxon>
        <taxon>Orbiliaceae</taxon>
        <taxon>Arthrobotrys</taxon>
    </lineage>
</organism>
<evidence type="ECO:0000256" key="1">
    <source>
        <dbReference type="SAM" id="MobiDB-lite"/>
    </source>
</evidence>
<protein>
    <submittedName>
        <fullName evidence="2">Uncharacterized protein</fullName>
    </submittedName>
</protein>
<dbReference type="RefSeq" id="XP_067487421.1">
    <property type="nucleotide sequence ID" value="XM_067639655.1"/>
</dbReference>
<dbReference type="InterPro" id="IPR024079">
    <property type="entry name" value="MetalloPept_cat_dom_sf"/>
</dbReference>
<comment type="caution">
    <text evidence="2">The sequence shown here is derived from an EMBL/GenBank/DDBJ whole genome shotgun (WGS) entry which is preliminary data.</text>
</comment>
<dbReference type="OrthoDB" id="5426641at2759"/>
<dbReference type="Proteomes" id="UP000283090">
    <property type="component" value="Unassembled WGS sequence"/>
</dbReference>
<dbReference type="Gene3D" id="3.40.390.10">
    <property type="entry name" value="Collagenase (Catalytic Domain)"/>
    <property type="match status" value="1"/>
</dbReference>
<sequence>MPLISTKLLVTTGLLILVPVSLIYTFHSSTSTGTIEPILTNVEVPISTVSAAEQIYSGRSLRKRTPGENADPGPPNNIAFAKQDNWKGIQISNRCSEGQKTSFRKGWVESGYLARVFKTSLEELKYERALGDYLGHAWKTNGFTQRITDNFRRIEALHSGGKEFKQTLEIYCDETDTPKEVLGACEKTDCCNGSPDGKEGGYFYVKQAPTTYAIVLCSKYFAEKTVQERAGALLASKPDNFDQIKQSIWALYPNTASIILHLQLHLPFAPSPSLYIGDAVDYYNPTGSANLSLTSADQSTRTAENYAMAALAAAQINIFGLEKAPSFEGSQNVKPEQKESKLRGVMDTAMDGQKKPGPKPSTPEIPEPNKAGLSLAFDGDLSGIIDTGANYTLPPLLSGGPLPKDLDGKVYRGIPSIH</sequence>
<proteinExistence type="predicted"/>
<feature type="region of interest" description="Disordered" evidence="1">
    <location>
        <begin position="348"/>
        <end position="373"/>
    </location>
</feature>
<reference evidence="2 3" key="1">
    <citation type="submission" date="2019-01" db="EMBL/GenBank/DDBJ databases">
        <title>Intercellular communication is required for trap formation in the nematode-trapping fungus Duddingtonia flagrans.</title>
        <authorList>
            <person name="Youssar L."/>
            <person name="Wernet V."/>
            <person name="Hensel N."/>
            <person name="Hildebrandt H.-G."/>
            <person name="Fischer R."/>
        </authorList>
    </citation>
    <scope>NUCLEOTIDE SEQUENCE [LARGE SCALE GENOMIC DNA]</scope>
    <source>
        <strain evidence="2 3">CBS H-5679</strain>
    </source>
</reference>
<dbReference type="AlphaFoldDB" id="A0A436ZSG5"/>
<dbReference type="VEuPathDB" id="FungiDB:DFL_009724"/>